<dbReference type="Pfam" id="PF01368">
    <property type="entry name" value="DHH"/>
    <property type="match status" value="1"/>
</dbReference>
<evidence type="ECO:0000313" key="6">
    <source>
        <dbReference type="Proteomes" id="UP000276568"/>
    </source>
</evidence>
<comment type="catalytic activity">
    <reaction evidence="1">
        <text>3',3'-c-di-AMP + H2O = 5'-O-phosphonoadenylyl-(3'-&gt;5')-adenosine + H(+)</text>
        <dbReference type="Rhea" id="RHEA:54420"/>
        <dbReference type="ChEBI" id="CHEBI:15377"/>
        <dbReference type="ChEBI" id="CHEBI:15378"/>
        <dbReference type="ChEBI" id="CHEBI:71500"/>
        <dbReference type="ChEBI" id="CHEBI:138171"/>
    </reaction>
</comment>
<keyword evidence="2" id="KW-0464">Manganese</keyword>
<gene>
    <name evidence="5" type="ORF">EDX97_05125</name>
</gene>
<dbReference type="GO" id="GO:0003676">
    <property type="term" value="F:nucleic acid binding"/>
    <property type="evidence" value="ECO:0007669"/>
    <property type="project" value="UniProtKB-UniRule"/>
</dbReference>
<comment type="caution">
    <text evidence="5">The sequence shown here is derived from an EMBL/GenBank/DDBJ whole genome shotgun (WGS) entry which is preliminary data.</text>
</comment>
<comment type="cofactor">
    <cofactor evidence="2">
        <name>Mn(2+)</name>
        <dbReference type="ChEBI" id="CHEBI:29035"/>
    </cofactor>
    <text evidence="2">For phosphodiesterase activity, probably binds 2 Mn(2+) per subunit.</text>
</comment>
<keyword evidence="1" id="KW-1003">Cell membrane</keyword>
<evidence type="ECO:0000259" key="4">
    <source>
        <dbReference type="PROSITE" id="PS50887"/>
    </source>
</evidence>
<dbReference type="AlphaFoldDB" id="A0A3N0HZI0"/>
<dbReference type="InterPro" id="IPR001667">
    <property type="entry name" value="DDH_dom"/>
</dbReference>
<evidence type="ECO:0000256" key="3">
    <source>
        <dbReference type="SAM" id="Phobius"/>
    </source>
</evidence>
<feature type="binding site" evidence="2">
    <location>
        <position position="441"/>
    </location>
    <ligand>
        <name>Mn(2+)</name>
        <dbReference type="ChEBI" id="CHEBI:29035"/>
        <label>2</label>
    </ligand>
</feature>
<feature type="binding site" evidence="2">
    <location>
        <position position="417"/>
    </location>
    <ligand>
        <name>Mn(2+)</name>
        <dbReference type="ChEBI" id="CHEBI:29035"/>
        <label>2</label>
    </ligand>
</feature>
<evidence type="ECO:0000256" key="1">
    <source>
        <dbReference type="PIRNR" id="PIRNR026583"/>
    </source>
</evidence>
<dbReference type="InterPro" id="IPR038763">
    <property type="entry name" value="DHH_sf"/>
</dbReference>
<keyword evidence="1 3" id="KW-0472">Membrane</keyword>
<keyword evidence="3" id="KW-0812">Transmembrane</keyword>
<dbReference type="PROSITE" id="PS50887">
    <property type="entry name" value="GGDEF"/>
    <property type="match status" value="1"/>
</dbReference>
<comment type="subcellular location">
    <subcellularLocation>
        <location evidence="1">Cell membrane</location>
    </subcellularLocation>
</comment>
<sequence length="655" mass="74038">MKDFRKWTSLIILASIASVIFIVYEINGGNLWEIVMLLAIIALFLIAFYGFWSTVRKQGVKTEVDISRFLGKDAKDALDFGNIGLLTYDDEYVVTWASDFFKKRNIDIINKKATAWIRDIRHLFEDKVDSIIGRYQDSYYEIIRADESNVLFVRDVTKYKKLSKIYEQNSIVVGLIQLDNYMEYQSYESEDMMALINTHLRVPVVQWAHDHGILIRRLRSDRFFLVLNREIFKALQAENFSILQLIKDEANKLDVSMSLSMAFAYGTTDFTKLDRMVNELIELAQSRGGDQVAFRNAKGSVRYIGGNSESASSRSKVRVHTMAQTIQSSIKDAPKVFIAGHVDSDFDCMGAALGVSAWVKSLGKPAYITLKNVPRDTQLQETMDHYHQTILDRHTFVTPDEAYEMMDFDNDLLIMVDHGVGAISSAQKFEELCKNVIVIDHHRRGDHFVSNAKLAYVESGASSACELIVELMQNTPNHIPIYETEATIMYLGILVDTNRFKIHTDSRTFEAAAALRSWGANSSMAEQALCVNFDEFRTKNHLISKAKQYGRFMVVSVDEPQDKTMLAKVAQSLTLVKGCQASFVIAPLKGKEKVTAVSARSLGRFNVQKVMEKLQGGGHFSAAAVERNDLTPSECKTILLEVLQKEDEQDEGNLA</sequence>
<feature type="transmembrane region" description="Helical" evidence="3">
    <location>
        <begin position="30"/>
        <end position="52"/>
    </location>
</feature>
<feature type="binding site" evidence="2">
    <location>
        <position position="341"/>
    </location>
    <ligand>
        <name>Mn(2+)</name>
        <dbReference type="ChEBI" id="CHEBI:29035"/>
        <label>1</label>
    </ligand>
</feature>
<dbReference type="GO" id="GO:0005886">
    <property type="term" value="C:plasma membrane"/>
    <property type="evidence" value="ECO:0007669"/>
    <property type="project" value="UniProtKB-SubCell"/>
</dbReference>
<feature type="binding site" evidence="2">
    <location>
        <position position="417"/>
    </location>
    <ligand>
        <name>Mn(2+)</name>
        <dbReference type="ChEBI" id="CHEBI:29035"/>
        <label>1</label>
    </ligand>
</feature>
<organism evidence="5 6">
    <name type="scientific">Absicoccus porci</name>
    <dbReference type="NCBI Taxonomy" id="2486576"/>
    <lineage>
        <taxon>Bacteria</taxon>
        <taxon>Bacillati</taxon>
        <taxon>Bacillota</taxon>
        <taxon>Erysipelotrichia</taxon>
        <taxon>Erysipelotrichales</taxon>
        <taxon>Erysipelotrichaceae</taxon>
        <taxon>Absicoccus</taxon>
    </lineage>
</organism>
<dbReference type="InterPro" id="IPR003156">
    <property type="entry name" value="DHHA1_dom"/>
</dbReference>
<dbReference type="PIRSF" id="PIRSF026583">
    <property type="entry name" value="YybT"/>
    <property type="match status" value="1"/>
</dbReference>
<dbReference type="Proteomes" id="UP000276568">
    <property type="component" value="Unassembled WGS sequence"/>
</dbReference>
<comment type="similarity">
    <text evidence="1">Belongs to the GdpP/PdeA phosphodiesterase family.</text>
</comment>
<dbReference type="InterPro" id="IPR014528">
    <property type="entry name" value="GdpP/PdeA"/>
</dbReference>
<dbReference type="EMBL" id="RJQC01000002">
    <property type="protein sequence ID" value="RNM30185.1"/>
    <property type="molecule type" value="Genomic_DNA"/>
</dbReference>
<dbReference type="PANTHER" id="PTHR47618">
    <property type="entry name" value="BIFUNCTIONAL OLIGORIBONUCLEASE AND PAP PHOSPHATASE NRNA"/>
    <property type="match status" value="1"/>
</dbReference>
<evidence type="ECO:0000313" key="5">
    <source>
        <dbReference type="EMBL" id="RNM30185.1"/>
    </source>
</evidence>
<dbReference type="Pfam" id="PF02272">
    <property type="entry name" value="DHHA1"/>
    <property type="match status" value="1"/>
</dbReference>
<feature type="binding site" evidence="2">
    <location>
        <position position="347"/>
    </location>
    <ligand>
        <name>Mn(2+)</name>
        <dbReference type="ChEBI" id="CHEBI:29035"/>
        <label>2</label>
    </ligand>
</feature>
<feature type="transmembrane region" description="Helical" evidence="3">
    <location>
        <begin position="7"/>
        <end position="24"/>
    </location>
</feature>
<dbReference type="RefSeq" id="WP_128520114.1">
    <property type="nucleotide sequence ID" value="NZ_CAUWBR010000004.1"/>
</dbReference>
<dbReference type="Pfam" id="PF24898">
    <property type="entry name" value="GGDEF_GdpP"/>
    <property type="match status" value="1"/>
</dbReference>
<dbReference type="InterPro" id="IPR051319">
    <property type="entry name" value="Oligoribo/pAp-PDE_c-di-AMP_PDE"/>
</dbReference>
<dbReference type="OrthoDB" id="9759476at2"/>
<comment type="function">
    <text evidence="1">Has phosphodiesterase (PDE) activity against cyclic-di-AMP (c-di-AMP).</text>
</comment>
<feature type="domain" description="GGDEF" evidence="4">
    <location>
        <begin position="169"/>
        <end position="297"/>
    </location>
</feature>
<dbReference type="Gene3D" id="3.90.1640.10">
    <property type="entry name" value="inorganic pyrophosphatase (n-terminal core)"/>
    <property type="match status" value="1"/>
</dbReference>
<dbReference type="InterPro" id="IPR000160">
    <property type="entry name" value="GGDEF_dom"/>
</dbReference>
<proteinExistence type="inferred from homology"/>
<accession>A0A3N0HZI0</accession>
<evidence type="ECO:0000256" key="2">
    <source>
        <dbReference type="PIRSR" id="PIRSR026583-50"/>
    </source>
</evidence>
<keyword evidence="3" id="KW-1133">Transmembrane helix</keyword>
<feature type="binding site" evidence="2">
    <location>
        <position position="345"/>
    </location>
    <ligand>
        <name>Mn(2+)</name>
        <dbReference type="ChEBI" id="CHEBI:29035"/>
        <label>1</label>
    </ligand>
</feature>
<dbReference type="Gene3D" id="3.10.310.30">
    <property type="match status" value="1"/>
</dbReference>
<protein>
    <recommendedName>
        <fullName evidence="1">Cyclic-di-AMP phosphodiesterase</fullName>
        <ecNumber evidence="1">3.1.4.-</ecNumber>
    </recommendedName>
</protein>
<dbReference type="GO" id="GO:0016787">
    <property type="term" value="F:hydrolase activity"/>
    <property type="evidence" value="ECO:0007669"/>
    <property type="project" value="UniProtKB-UniRule"/>
</dbReference>
<feature type="binding site" evidence="2">
    <location>
        <position position="496"/>
    </location>
    <ligand>
        <name>Mn(2+)</name>
        <dbReference type="ChEBI" id="CHEBI:29035"/>
        <label>2</label>
    </ligand>
</feature>
<keyword evidence="2" id="KW-0479">Metal-binding</keyword>
<keyword evidence="6" id="KW-1185">Reference proteome</keyword>
<reference evidence="5 6" key="1">
    <citation type="submission" date="2018-11" db="EMBL/GenBank/DDBJ databases">
        <title>Clostridium sp. nov., a member of the family Erysipelotrichaceae isolated from pig faeces.</title>
        <authorList>
            <person name="Chang Y.-H."/>
        </authorList>
    </citation>
    <scope>NUCLEOTIDE SEQUENCE [LARGE SCALE GENOMIC DNA]</scope>
    <source>
        <strain evidence="5 6">YH-panp20</strain>
    </source>
</reference>
<keyword evidence="1" id="KW-0378">Hydrolase</keyword>
<dbReference type="Gene3D" id="3.30.450.20">
    <property type="entry name" value="PAS domain"/>
    <property type="match status" value="1"/>
</dbReference>
<dbReference type="PANTHER" id="PTHR47618:SF2">
    <property type="entry name" value="CYCLIC-DI-AMP PHOSPHODIESTERASE GDPP"/>
    <property type="match status" value="1"/>
</dbReference>
<dbReference type="SUPFAM" id="SSF64182">
    <property type="entry name" value="DHH phosphoesterases"/>
    <property type="match status" value="1"/>
</dbReference>
<dbReference type="EC" id="3.1.4.-" evidence="1"/>
<name>A0A3N0HZI0_9FIRM</name>
<dbReference type="GO" id="GO:0046872">
    <property type="term" value="F:metal ion binding"/>
    <property type="evidence" value="ECO:0007669"/>
    <property type="project" value="UniProtKB-KW"/>
</dbReference>